<reference evidence="2 5" key="2">
    <citation type="submission" date="2022-05" db="EMBL/GenBank/DDBJ databases">
        <title>Genome Sequencing of Bee-Associated Microbes.</title>
        <authorList>
            <person name="Dunlap C."/>
        </authorList>
    </citation>
    <scope>NUCLEOTIDE SEQUENCE [LARGE SCALE GENOMIC DNA]</scope>
    <source>
        <strain evidence="2 5">NRRL B-23120</strain>
    </source>
</reference>
<dbReference type="PANTHER" id="PTHR43135:SF3">
    <property type="entry name" value="ALPHA-D-RIBOSE 1-METHYLPHOSPHONATE 5-TRIPHOSPHATE DIPHOSPHATASE"/>
    <property type="match status" value="1"/>
</dbReference>
<feature type="domain" description="Amidohydrolase-related" evidence="1">
    <location>
        <begin position="59"/>
        <end position="406"/>
    </location>
</feature>
<keyword evidence="5" id="KW-1185">Reference proteome</keyword>
<dbReference type="GeneID" id="95374172"/>
<dbReference type="SUPFAM" id="SSF51556">
    <property type="entry name" value="Metallo-dependent hydrolases"/>
    <property type="match status" value="1"/>
</dbReference>
<dbReference type="InterPro" id="IPR011059">
    <property type="entry name" value="Metal-dep_hydrolase_composite"/>
</dbReference>
<dbReference type="GO" id="GO:0016810">
    <property type="term" value="F:hydrolase activity, acting on carbon-nitrogen (but not peptide) bonds"/>
    <property type="evidence" value="ECO:0007669"/>
    <property type="project" value="InterPro"/>
</dbReference>
<reference evidence="3 4" key="1">
    <citation type="submission" date="2018-01" db="EMBL/GenBank/DDBJ databases">
        <title>The whole genome sequencing and assembly of Paenibacillus chitinolyticus KCCM 41400 strain.</title>
        <authorList>
            <person name="Kim J.-Y."/>
            <person name="Park M.-K."/>
            <person name="Lee Y.-J."/>
            <person name="Yi H."/>
            <person name="Bahn Y.-S."/>
            <person name="Kim J.F."/>
            <person name="Lee D.-W."/>
        </authorList>
    </citation>
    <scope>NUCLEOTIDE SEQUENCE [LARGE SCALE GENOMIC DNA]</scope>
    <source>
        <strain evidence="3 4">KCCM 41400</strain>
    </source>
</reference>
<accession>A0A410WRL9</accession>
<dbReference type="PANTHER" id="PTHR43135">
    <property type="entry name" value="ALPHA-D-RIBOSE 1-METHYLPHOSPHONATE 5-TRIPHOSPHATE DIPHOSPHATASE"/>
    <property type="match status" value="1"/>
</dbReference>
<dbReference type="Pfam" id="PF01979">
    <property type="entry name" value="Amidohydro_1"/>
    <property type="match status" value="1"/>
</dbReference>
<dbReference type="Proteomes" id="UP001527202">
    <property type="component" value="Unassembled WGS sequence"/>
</dbReference>
<dbReference type="Gene3D" id="3.20.20.140">
    <property type="entry name" value="Metal-dependent hydrolases"/>
    <property type="match status" value="1"/>
</dbReference>
<dbReference type="SUPFAM" id="SSF51338">
    <property type="entry name" value="Composite domain of metallo-dependent hydrolases"/>
    <property type="match status" value="1"/>
</dbReference>
<dbReference type="InterPro" id="IPR006680">
    <property type="entry name" value="Amidohydro-rel"/>
</dbReference>
<protein>
    <submittedName>
        <fullName evidence="3">Amidohydrolase family protein</fullName>
    </submittedName>
</protein>
<keyword evidence="3" id="KW-0378">Hydrolase</keyword>
<evidence type="ECO:0000259" key="1">
    <source>
        <dbReference type="Pfam" id="PF01979"/>
    </source>
</evidence>
<dbReference type="InterPro" id="IPR057744">
    <property type="entry name" value="OTAase-like"/>
</dbReference>
<sequence>MANKKIFKNALLIDGKSNTVRKEALVMVEDERITYVGSYDETIVQQAGEAELFDLKGMTLMPGMIDTHVHLCMAGEASTFTDMVMDTPAFAAIKGVERAKRSLEAGFTTLRTMGEKGHIDIAIKKAVEQGIIVGPTIFASGKALTITGGHGDMFPEGVNVDGIGIVLDGVDQARRAAREQLKLGADNIKMMATGGGMSPGPGTIAQLTIEEMQAAVEEAVKFEKITAAHAIGVEGIHNALKAGVRTIEHGTFLDDQGIELFLEKNAYLVPTLSAFKTIKYGRAGGVPEHHIKKVEYYQTAHEANLQKAIAAGVKIVAGTDAGTPFNYHGENAYELECLVRNGLSEMDAIKSATQVAAEALRLTELGVIEAGKIADMIVVDGNPLHDIKILQDKARIKRVYKGGQLVHINSAEC</sequence>
<organism evidence="3 4">
    <name type="scientific">Paenibacillus chitinolyticus</name>
    <dbReference type="NCBI Taxonomy" id="79263"/>
    <lineage>
        <taxon>Bacteria</taxon>
        <taxon>Bacillati</taxon>
        <taxon>Bacillota</taxon>
        <taxon>Bacilli</taxon>
        <taxon>Bacillales</taxon>
        <taxon>Paenibacillaceae</taxon>
        <taxon>Paenibacillus</taxon>
    </lineage>
</organism>
<dbReference type="AlphaFoldDB" id="A0A410WRL9"/>
<gene>
    <name evidence="2" type="ORF">M5X16_24245</name>
    <name evidence="3" type="ORF">PC41400_05010</name>
</gene>
<dbReference type="InterPro" id="IPR051781">
    <property type="entry name" value="Metallo-dep_Hydrolase"/>
</dbReference>
<dbReference type="EMBL" id="JAMDMJ010000035">
    <property type="protein sequence ID" value="MCY9598873.1"/>
    <property type="molecule type" value="Genomic_DNA"/>
</dbReference>
<dbReference type="OrthoDB" id="9797498at2"/>
<dbReference type="InterPro" id="IPR032466">
    <property type="entry name" value="Metal_Hydrolase"/>
</dbReference>
<dbReference type="CDD" id="cd01299">
    <property type="entry name" value="Met_dep_hydrolase_A"/>
    <property type="match status" value="1"/>
</dbReference>
<dbReference type="Gene3D" id="2.30.40.10">
    <property type="entry name" value="Urease, subunit C, domain 1"/>
    <property type="match status" value="1"/>
</dbReference>
<evidence type="ECO:0000313" key="2">
    <source>
        <dbReference type="EMBL" id="MCY9598873.1"/>
    </source>
</evidence>
<evidence type="ECO:0000313" key="3">
    <source>
        <dbReference type="EMBL" id="QAV17076.1"/>
    </source>
</evidence>
<dbReference type="RefSeq" id="WP_042234043.1">
    <property type="nucleotide sequence ID" value="NZ_CP026520.1"/>
</dbReference>
<evidence type="ECO:0000313" key="4">
    <source>
        <dbReference type="Proteomes" id="UP000288943"/>
    </source>
</evidence>
<evidence type="ECO:0000313" key="5">
    <source>
        <dbReference type="Proteomes" id="UP001527202"/>
    </source>
</evidence>
<name>A0A410WRL9_9BACL</name>
<dbReference type="EMBL" id="CP026520">
    <property type="protein sequence ID" value="QAV17076.1"/>
    <property type="molecule type" value="Genomic_DNA"/>
</dbReference>
<proteinExistence type="predicted"/>
<dbReference type="KEGG" id="pchi:PC41400_05010"/>
<dbReference type="Proteomes" id="UP000288943">
    <property type="component" value="Chromosome"/>
</dbReference>